<feature type="region of interest" description="Disordered" evidence="1">
    <location>
        <begin position="1"/>
        <end position="170"/>
    </location>
</feature>
<dbReference type="Proteomes" id="UP000094444">
    <property type="component" value="Unassembled WGS sequence"/>
</dbReference>
<dbReference type="AlphaFoldDB" id="A0A2P5IDT7"/>
<feature type="compositionally biased region" description="Basic residues" evidence="1">
    <location>
        <begin position="53"/>
        <end position="72"/>
    </location>
</feature>
<comment type="caution">
    <text evidence="2">The sequence shown here is derived from an EMBL/GenBank/DDBJ whole genome shotgun (WGS) entry which is preliminary data.</text>
</comment>
<protein>
    <submittedName>
        <fullName evidence="2">Uncharacterized protein</fullName>
    </submittedName>
</protein>
<feature type="compositionally biased region" description="Basic residues" evidence="1">
    <location>
        <begin position="88"/>
        <end position="97"/>
    </location>
</feature>
<reference evidence="2" key="1">
    <citation type="submission" date="2017-09" db="EMBL/GenBank/DDBJ databases">
        <title>Polyketide synthases of a Diaporthe helianthi virulent isolate.</title>
        <authorList>
            <person name="Baroncelli R."/>
        </authorList>
    </citation>
    <scope>NUCLEOTIDE SEQUENCE [LARGE SCALE GENOMIC DNA]</scope>
    <source>
        <strain evidence="2">7/96</strain>
    </source>
</reference>
<keyword evidence="3" id="KW-1185">Reference proteome</keyword>
<gene>
    <name evidence="2" type="ORF">DHEL01_v200919</name>
</gene>
<evidence type="ECO:0000313" key="2">
    <source>
        <dbReference type="EMBL" id="POS80672.1"/>
    </source>
</evidence>
<evidence type="ECO:0000256" key="1">
    <source>
        <dbReference type="SAM" id="MobiDB-lite"/>
    </source>
</evidence>
<evidence type="ECO:0000313" key="3">
    <source>
        <dbReference type="Proteomes" id="UP000094444"/>
    </source>
</evidence>
<feature type="compositionally biased region" description="Polar residues" evidence="1">
    <location>
        <begin position="1"/>
        <end position="11"/>
    </location>
</feature>
<dbReference type="InParanoid" id="A0A2P5IDT7"/>
<name>A0A2P5IDT7_DIAHE</name>
<sequence length="200" mass="22674">MSDRYGQSSARRNPRRKSRYESSEDEGHPAVYSEKHGDSDSGGSYIPASTASSRRRSSSRSQHHQHHSHQGHRRDPSHRSHSQWNHERNHRHRHHRRQELLGPAEDDEKPREGGMAVAIREEYAVQTVPRVHHPHADDSADEEEEVYDHRPKPVSHRSHSHVGVSTSGRRQASNADKGFFMAAAALAVSLIICCDDADND</sequence>
<organism evidence="2 3">
    <name type="scientific">Diaporthe helianthi</name>
    <dbReference type="NCBI Taxonomy" id="158607"/>
    <lineage>
        <taxon>Eukaryota</taxon>
        <taxon>Fungi</taxon>
        <taxon>Dikarya</taxon>
        <taxon>Ascomycota</taxon>
        <taxon>Pezizomycotina</taxon>
        <taxon>Sordariomycetes</taxon>
        <taxon>Sordariomycetidae</taxon>
        <taxon>Diaporthales</taxon>
        <taxon>Diaporthaceae</taxon>
        <taxon>Diaporthe</taxon>
    </lineage>
</organism>
<proteinExistence type="predicted"/>
<accession>A0A2P5IDT7</accession>
<dbReference type="OrthoDB" id="5241021at2759"/>
<feature type="compositionally biased region" description="Basic and acidic residues" evidence="1">
    <location>
        <begin position="19"/>
        <end position="39"/>
    </location>
</feature>
<dbReference type="EMBL" id="MAVT02000037">
    <property type="protein sequence ID" value="POS80672.1"/>
    <property type="molecule type" value="Genomic_DNA"/>
</dbReference>